<feature type="signal peptide" evidence="4">
    <location>
        <begin position="1"/>
        <end position="22"/>
    </location>
</feature>
<accession>A0A4Q9B8E3</accession>
<comment type="caution">
    <text evidence="5">The sequence shown here is derived from an EMBL/GenBank/DDBJ whole genome shotgun (WGS) entry which is preliminary data.</text>
</comment>
<evidence type="ECO:0000256" key="3">
    <source>
        <dbReference type="PROSITE-ProRule" id="PRU00339"/>
    </source>
</evidence>
<evidence type="ECO:0000256" key="1">
    <source>
        <dbReference type="ARBA" id="ARBA00022737"/>
    </source>
</evidence>
<feature type="repeat" description="TPR" evidence="3">
    <location>
        <begin position="137"/>
        <end position="169"/>
    </location>
</feature>
<organism evidence="5 6">
    <name type="scientific">Aquirufa antheringensis</name>
    <dbReference type="NCBI Taxonomy" id="2516559"/>
    <lineage>
        <taxon>Bacteria</taxon>
        <taxon>Pseudomonadati</taxon>
        <taxon>Bacteroidota</taxon>
        <taxon>Cytophagia</taxon>
        <taxon>Cytophagales</taxon>
        <taxon>Flectobacillaceae</taxon>
        <taxon>Aquirufa</taxon>
    </lineage>
</organism>
<dbReference type="RefSeq" id="WP_130923804.1">
    <property type="nucleotide sequence ID" value="NZ_JBASYO010000008.1"/>
</dbReference>
<gene>
    <name evidence="5" type="ORF">EWU20_10515</name>
</gene>
<keyword evidence="4" id="KW-0732">Signal</keyword>
<keyword evidence="1" id="KW-0677">Repeat</keyword>
<dbReference type="EMBL" id="SEWY01000005">
    <property type="protein sequence ID" value="TBH71187.1"/>
    <property type="molecule type" value="Genomic_DNA"/>
</dbReference>
<sequence>MVFKSSFYCLVLFLSLHFSSFAQQSLAFESNQIHYSLGKEYFEAQNYVAAREEFANFLGRQTDANKSEVILAEYYQVLCALYLNQPEIDVLGYHFSLNHPNSPQSNLLFRKIGLYFYDVANYAKAIRYLENSSLGNVEARYKLGVAYFENKDFDNALALFNEVKTDPDEEYAFSAAYYAGVIHYQQKNYLEAIADFKKSNGHSKYRKDLPYWLISSYQQTAQWDELLKYAEPIISTHPDLALLVAEVQFKKGLFAKAAKSFSDYLKEHKNEAATYKKGFALYSIDKYEDAIQTISGLLKSDSLGQKAYYLQGLAQLKLGKKTEAAESFNQSGALAFDPNQQEEAQFKSISIAIDLGNWLKGLKSIAQFGKTYPSSSFTAAYQSFAADAILKLPELAPATDFMKSGVPVSDELKVAYQTLTYNLGIKAYNKEQYKEAISYFDKAISQGANQNVTDEAAFGKAECLSQLKDFEAAILVYKPLLSGKHSADFLQRNRIGIAYAYFSVKDFTNANTYFKTYVDQLKANPSSKANANAVLRLADTYLVAKNYTEALSYYNQAIENAKTEKDYAMYQKGITLVYLERDAEAKATFQALKKSFPNTKFGDDASFQENLISFRTGKYAEAIAGFTDLINNQPNSPYYAESILKRAQSYSNSKQPEKAITDYKVVIEKYSKEAFAKDAVAGLQEELNEVGRPEEMSAYLSIYQSGSLNEEEKTDLEYQAAKGIYLGEKYDKAIEPLKKFVEHFPADERVSEVTYLIADAANRSNNKALAFQFYKKVIEQNVHPSLNSVITKVADIEFDSAAYREAIGHYRLLKEKGVDSTVIQRSNKRILESFIQLKELDSAMIAYADYHTLAVKEAEGLEEAAVKYLDIIQLNNAKGNYATSNEMILDKFRNEFAEVSDATLGKAYLILAKNLYELKNLAQAKATLKSIIDNSEDKESVEAAKALLKTYFPK</sequence>
<keyword evidence="6" id="KW-1185">Reference proteome</keyword>
<feature type="chain" id="PRO_5020567392" evidence="4">
    <location>
        <begin position="23"/>
        <end position="954"/>
    </location>
</feature>
<dbReference type="AlphaFoldDB" id="A0A4Q9B8E3"/>
<dbReference type="OrthoDB" id="9814448at2"/>
<evidence type="ECO:0000313" key="5">
    <source>
        <dbReference type="EMBL" id="TBH71187.1"/>
    </source>
</evidence>
<evidence type="ECO:0000256" key="4">
    <source>
        <dbReference type="SAM" id="SignalP"/>
    </source>
</evidence>
<dbReference type="Pfam" id="PF13174">
    <property type="entry name" value="TPR_6"/>
    <property type="match status" value="3"/>
</dbReference>
<dbReference type="SUPFAM" id="SSF48452">
    <property type="entry name" value="TPR-like"/>
    <property type="match status" value="3"/>
</dbReference>
<name>A0A4Q9B8E3_9BACT</name>
<dbReference type="Gene3D" id="1.25.40.10">
    <property type="entry name" value="Tetratricopeptide repeat domain"/>
    <property type="match status" value="7"/>
</dbReference>
<dbReference type="InterPro" id="IPR019734">
    <property type="entry name" value="TPR_rpt"/>
</dbReference>
<dbReference type="InterPro" id="IPR011990">
    <property type="entry name" value="TPR-like_helical_dom_sf"/>
</dbReference>
<feature type="repeat" description="TPR" evidence="3">
    <location>
        <begin position="531"/>
        <end position="564"/>
    </location>
</feature>
<dbReference type="Pfam" id="PF13432">
    <property type="entry name" value="TPR_16"/>
    <property type="match status" value="4"/>
</dbReference>
<reference evidence="5 6" key="1">
    <citation type="submission" date="2019-02" db="EMBL/GenBank/DDBJ databases">
        <title>Genome of a new Bacteroidetes strain.</title>
        <authorList>
            <person name="Pitt A."/>
        </authorList>
    </citation>
    <scope>NUCLEOTIDE SEQUENCE [LARGE SCALE GENOMIC DNA]</scope>
    <source>
        <strain evidence="5 6">103A-SOEBACH</strain>
    </source>
</reference>
<feature type="repeat" description="TPR" evidence="3">
    <location>
        <begin position="417"/>
        <end position="450"/>
    </location>
</feature>
<evidence type="ECO:0000256" key="2">
    <source>
        <dbReference type="ARBA" id="ARBA00022803"/>
    </source>
</evidence>
<dbReference type="SMART" id="SM00028">
    <property type="entry name" value="TPR"/>
    <property type="match status" value="8"/>
</dbReference>
<dbReference type="Proteomes" id="UP000293583">
    <property type="component" value="Unassembled WGS sequence"/>
</dbReference>
<dbReference type="PANTHER" id="PTHR44858:SF1">
    <property type="entry name" value="UDP-N-ACETYLGLUCOSAMINE--PEPTIDE N-ACETYLGLUCOSAMINYLTRANSFERASE SPINDLY-RELATED"/>
    <property type="match status" value="1"/>
</dbReference>
<dbReference type="InterPro" id="IPR050498">
    <property type="entry name" value="Ycf3"/>
</dbReference>
<dbReference type="PROSITE" id="PS50005">
    <property type="entry name" value="TPR"/>
    <property type="match status" value="3"/>
</dbReference>
<keyword evidence="2 3" id="KW-0802">TPR repeat</keyword>
<proteinExistence type="predicted"/>
<dbReference type="PANTHER" id="PTHR44858">
    <property type="entry name" value="TETRATRICOPEPTIDE REPEAT PROTEIN 6"/>
    <property type="match status" value="1"/>
</dbReference>
<protein>
    <submittedName>
        <fullName evidence="5">Tetratricopeptide repeat protein</fullName>
    </submittedName>
</protein>
<evidence type="ECO:0000313" key="6">
    <source>
        <dbReference type="Proteomes" id="UP000293583"/>
    </source>
</evidence>